<evidence type="ECO:0000313" key="10">
    <source>
        <dbReference type="Proteomes" id="UP000189177"/>
    </source>
</evidence>
<dbReference type="Gene3D" id="3.30.950.10">
    <property type="entry name" value="Methyltransferase, Cobalt-precorrin-4 Transmethylase, Domain 2"/>
    <property type="match status" value="1"/>
</dbReference>
<dbReference type="Pfam" id="PF00590">
    <property type="entry name" value="TP_methylase"/>
    <property type="match status" value="1"/>
</dbReference>
<dbReference type="STRING" id="252474.B1A74_12550"/>
<name>A0A1V2ZWD1_9GAMM</name>
<dbReference type="NCBIfam" id="TIGR01467">
    <property type="entry name" value="cobI_cbiL"/>
    <property type="match status" value="1"/>
</dbReference>
<dbReference type="NCBIfam" id="NF004647">
    <property type="entry name" value="PRK05990.1"/>
    <property type="match status" value="1"/>
</dbReference>
<dbReference type="Proteomes" id="UP000189177">
    <property type="component" value="Unassembled WGS sequence"/>
</dbReference>
<dbReference type="GO" id="GO:0009236">
    <property type="term" value="P:cobalamin biosynthetic process"/>
    <property type="evidence" value="ECO:0007669"/>
    <property type="project" value="UniProtKB-UniRule"/>
</dbReference>
<dbReference type="GO" id="GO:0030788">
    <property type="term" value="F:precorrin-2 C20-methyltransferase activity"/>
    <property type="evidence" value="ECO:0007669"/>
    <property type="project" value="InterPro"/>
</dbReference>
<evidence type="ECO:0000256" key="1">
    <source>
        <dbReference type="ARBA" id="ARBA00004953"/>
    </source>
</evidence>
<accession>A0A1V2ZWD1</accession>
<dbReference type="PIRSF" id="PIRSF036427">
    <property type="entry name" value="Precrrn-2_mtase"/>
    <property type="match status" value="1"/>
</dbReference>
<evidence type="ECO:0000256" key="6">
    <source>
        <dbReference type="ARBA" id="ARBA00022691"/>
    </source>
</evidence>
<dbReference type="OrthoDB" id="9804789at2"/>
<keyword evidence="6" id="KW-0949">S-adenosyl-L-methionine</keyword>
<dbReference type="AlphaFoldDB" id="A0A1V2ZWD1"/>
<dbReference type="Gene3D" id="3.40.1010.10">
    <property type="entry name" value="Cobalt-precorrin-4 Transmethylase, Domain 1"/>
    <property type="match status" value="1"/>
</dbReference>
<organism evidence="9 10">
    <name type="scientific">Thioalkalivibrio halophilus</name>
    <dbReference type="NCBI Taxonomy" id="252474"/>
    <lineage>
        <taxon>Bacteria</taxon>
        <taxon>Pseudomonadati</taxon>
        <taxon>Pseudomonadota</taxon>
        <taxon>Gammaproteobacteria</taxon>
        <taxon>Chromatiales</taxon>
        <taxon>Ectothiorhodospiraceae</taxon>
        <taxon>Thioalkalivibrio</taxon>
    </lineage>
</organism>
<keyword evidence="10" id="KW-1185">Reference proteome</keyword>
<dbReference type="GO" id="GO:0032259">
    <property type="term" value="P:methylation"/>
    <property type="evidence" value="ECO:0007669"/>
    <property type="project" value="UniProtKB-KW"/>
</dbReference>
<proteinExistence type="inferred from homology"/>
<keyword evidence="3" id="KW-0169">Cobalamin biosynthesis</keyword>
<dbReference type="SUPFAM" id="SSF53790">
    <property type="entry name" value="Tetrapyrrole methylase"/>
    <property type="match status" value="1"/>
</dbReference>
<dbReference type="EMBL" id="MUZR01000060">
    <property type="protein sequence ID" value="OOC09143.1"/>
    <property type="molecule type" value="Genomic_DNA"/>
</dbReference>
<comment type="pathway">
    <text evidence="1">Cofactor biosynthesis; adenosylcobalamin biosynthesis.</text>
</comment>
<dbReference type="PANTHER" id="PTHR43467">
    <property type="entry name" value="COBALT-PRECORRIN-2 C(20)-METHYLTRANSFERASE"/>
    <property type="match status" value="1"/>
</dbReference>
<keyword evidence="5 9" id="KW-0808">Transferase</keyword>
<dbReference type="InterPro" id="IPR012382">
    <property type="entry name" value="CobI/CbiL"/>
</dbReference>
<dbReference type="PANTHER" id="PTHR43467:SF2">
    <property type="entry name" value="COBALT-PRECORRIN-2 C(20)-METHYLTRANSFERASE"/>
    <property type="match status" value="1"/>
</dbReference>
<sequence length="227" mass="25246">MTFRAARRIAEAPVVAYFCKRGTTGQARRIADAHIGPGQIEEALEYPVTNEIAHQEESYRSRIEAFFDQCAERLAAHLEAGRSVCVLNEGDPYFYGSFMHVHLRLRERFRSEVVPGVISPIAAAAQLPAPLVMRDDTLSVVPGTLPEAELEAALAPAQAAVIMKLGKQLPKIRRVLERLGLTARAWYIERASFDEERVRPLAEALEETPGEAPYFSLIVIHGEGVRR</sequence>
<protein>
    <submittedName>
        <fullName evidence="9">Precorrin-2 C(20)-methyltransferase</fullName>
    </submittedName>
</protein>
<evidence type="ECO:0000256" key="7">
    <source>
        <dbReference type="PIRNR" id="PIRNR036427"/>
    </source>
</evidence>
<dbReference type="InterPro" id="IPR006364">
    <property type="entry name" value="CobI/CbiL/CobIJ_dom"/>
</dbReference>
<evidence type="ECO:0000256" key="4">
    <source>
        <dbReference type="ARBA" id="ARBA00022603"/>
    </source>
</evidence>
<comment type="caution">
    <text evidence="9">The sequence shown here is derived from an EMBL/GenBank/DDBJ whole genome shotgun (WGS) entry which is preliminary data.</text>
</comment>
<evidence type="ECO:0000256" key="3">
    <source>
        <dbReference type="ARBA" id="ARBA00022573"/>
    </source>
</evidence>
<dbReference type="UniPathway" id="UPA00148"/>
<dbReference type="InterPro" id="IPR000878">
    <property type="entry name" value="4pyrrol_Mease"/>
</dbReference>
<evidence type="ECO:0000256" key="5">
    <source>
        <dbReference type="ARBA" id="ARBA00022679"/>
    </source>
</evidence>
<dbReference type="CDD" id="cd11645">
    <property type="entry name" value="Precorrin_2_C20_MT"/>
    <property type="match status" value="1"/>
</dbReference>
<feature type="domain" description="Tetrapyrrole methylase" evidence="8">
    <location>
        <begin position="1"/>
        <end position="199"/>
    </location>
</feature>
<gene>
    <name evidence="9" type="ORF">B1A74_12550</name>
</gene>
<evidence type="ECO:0000313" key="9">
    <source>
        <dbReference type="EMBL" id="OOC09143.1"/>
    </source>
</evidence>
<dbReference type="InterPro" id="IPR014776">
    <property type="entry name" value="4pyrrole_Mease_sub2"/>
</dbReference>
<reference evidence="9 10" key="1">
    <citation type="submission" date="2017-02" db="EMBL/GenBank/DDBJ databases">
        <title>Genomic diversity within the haloalkaliphilic genus Thioalkalivibrio.</title>
        <authorList>
            <person name="Ahn A.-C."/>
            <person name="Meier-Kolthoff J."/>
            <person name="Overmars L."/>
            <person name="Richter M."/>
            <person name="Woyke T."/>
            <person name="Sorokin D.Y."/>
            <person name="Muyzer G."/>
        </authorList>
    </citation>
    <scope>NUCLEOTIDE SEQUENCE [LARGE SCALE GENOMIC DNA]</scope>
    <source>
        <strain evidence="9 10">HL17</strain>
    </source>
</reference>
<keyword evidence="4 9" id="KW-0489">Methyltransferase</keyword>
<dbReference type="InterPro" id="IPR035996">
    <property type="entry name" value="4pyrrol_Methylase_sf"/>
</dbReference>
<evidence type="ECO:0000256" key="2">
    <source>
        <dbReference type="ARBA" id="ARBA00005879"/>
    </source>
</evidence>
<dbReference type="InterPro" id="IPR014777">
    <property type="entry name" value="4pyrrole_Mease_sub1"/>
</dbReference>
<comment type="similarity">
    <text evidence="2 7">Belongs to the precorrin methyltransferase family.</text>
</comment>
<evidence type="ECO:0000259" key="8">
    <source>
        <dbReference type="Pfam" id="PF00590"/>
    </source>
</evidence>